<keyword evidence="13" id="KW-0675">Receptor</keyword>
<dbReference type="PANTHER" id="PTHR30069:SF40">
    <property type="entry name" value="TONB-DEPENDENT RECEPTOR NMB0964-RELATED"/>
    <property type="match status" value="1"/>
</dbReference>
<name>A0A5P1RC07_9GAMM</name>
<keyword evidence="10" id="KW-0732">Signal</keyword>
<keyword evidence="6 8" id="KW-0472">Membrane</keyword>
<accession>A0A5P1RC07</accession>
<evidence type="ECO:0000313" key="13">
    <source>
        <dbReference type="EMBL" id="QEQ96822.1"/>
    </source>
</evidence>
<dbReference type="InterPro" id="IPR000531">
    <property type="entry name" value="Beta-barrel_TonB"/>
</dbReference>
<dbReference type="KEGG" id="ncu:F0U83_08870"/>
<dbReference type="CDD" id="cd01347">
    <property type="entry name" value="ligand_gated_channel"/>
    <property type="match status" value="1"/>
</dbReference>
<keyword evidence="4 8" id="KW-0812">Transmembrane</keyword>
<organism evidence="13 14">
    <name type="scientific">Neptunomonas concharum</name>
    <dbReference type="NCBI Taxonomy" id="1031538"/>
    <lineage>
        <taxon>Bacteria</taxon>
        <taxon>Pseudomonadati</taxon>
        <taxon>Pseudomonadota</taxon>
        <taxon>Gammaproteobacteria</taxon>
        <taxon>Oceanospirillales</taxon>
        <taxon>Oceanospirillaceae</taxon>
        <taxon>Neptunomonas</taxon>
    </lineage>
</organism>
<evidence type="ECO:0000256" key="8">
    <source>
        <dbReference type="PROSITE-ProRule" id="PRU01360"/>
    </source>
</evidence>
<dbReference type="SUPFAM" id="SSF56935">
    <property type="entry name" value="Porins"/>
    <property type="match status" value="1"/>
</dbReference>
<dbReference type="RefSeq" id="WP_138987432.1">
    <property type="nucleotide sequence ID" value="NZ_CP043869.1"/>
</dbReference>
<evidence type="ECO:0000313" key="14">
    <source>
        <dbReference type="Proteomes" id="UP000324760"/>
    </source>
</evidence>
<proteinExistence type="inferred from homology"/>
<feature type="domain" description="TonB-dependent receptor-like beta-barrel" evidence="11">
    <location>
        <begin position="227"/>
        <end position="631"/>
    </location>
</feature>
<feature type="chain" id="PRO_5024859820" evidence="10">
    <location>
        <begin position="26"/>
        <end position="667"/>
    </location>
</feature>
<evidence type="ECO:0000256" key="9">
    <source>
        <dbReference type="RuleBase" id="RU003357"/>
    </source>
</evidence>
<dbReference type="PANTHER" id="PTHR30069">
    <property type="entry name" value="TONB-DEPENDENT OUTER MEMBRANE RECEPTOR"/>
    <property type="match status" value="1"/>
</dbReference>
<evidence type="ECO:0000256" key="1">
    <source>
        <dbReference type="ARBA" id="ARBA00004571"/>
    </source>
</evidence>
<keyword evidence="7 8" id="KW-0998">Cell outer membrane</keyword>
<evidence type="ECO:0000259" key="12">
    <source>
        <dbReference type="Pfam" id="PF07715"/>
    </source>
</evidence>
<dbReference type="InterPro" id="IPR036942">
    <property type="entry name" value="Beta-barrel_TonB_sf"/>
</dbReference>
<dbReference type="GO" id="GO:0044718">
    <property type="term" value="P:siderophore transmembrane transport"/>
    <property type="evidence" value="ECO:0007669"/>
    <property type="project" value="TreeGrafter"/>
</dbReference>
<evidence type="ECO:0000256" key="7">
    <source>
        <dbReference type="ARBA" id="ARBA00023237"/>
    </source>
</evidence>
<evidence type="ECO:0000256" key="4">
    <source>
        <dbReference type="ARBA" id="ARBA00022692"/>
    </source>
</evidence>
<comment type="similarity">
    <text evidence="8 9">Belongs to the TonB-dependent receptor family.</text>
</comment>
<dbReference type="Pfam" id="PF00593">
    <property type="entry name" value="TonB_dep_Rec_b-barrel"/>
    <property type="match status" value="1"/>
</dbReference>
<evidence type="ECO:0000256" key="10">
    <source>
        <dbReference type="SAM" id="SignalP"/>
    </source>
</evidence>
<keyword evidence="3 8" id="KW-1134">Transmembrane beta strand</keyword>
<dbReference type="GO" id="GO:0015344">
    <property type="term" value="F:siderophore uptake transmembrane transporter activity"/>
    <property type="evidence" value="ECO:0007669"/>
    <property type="project" value="TreeGrafter"/>
</dbReference>
<dbReference type="Gene3D" id="2.170.130.10">
    <property type="entry name" value="TonB-dependent receptor, plug domain"/>
    <property type="match status" value="1"/>
</dbReference>
<dbReference type="Gene3D" id="2.40.170.20">
    <property type="entry name" value="TonB-dependent receptor, beta-barrel domain"/>
    <property type="match status" value="1"/>
</dbReference>
<keyword evidence="14" id="KW-1185">Reference proteome</keyword>
<reference evidence="13 14" key="1">
    <citation type="journal article" date="2019" name="Biochem. Eng. J.">
        <title>Metabolic engineering of the marine bacteria Neptunomonas concharum for the production of acetoin and meso-2,3-butanediol from acetate.</title>
        <authorList>
            <person name="Li W."/>
            <person name="Pu N."/>
            <person name="Liu C.-X."/>
            <person name="Yuan Q.-P."/>
            <person name="Li Z.-J."/>
        </authorList>
    </citation>
    <scope>NUCLEOTIDE SEQUENCE [LARGE SCALE GENOMIC DNA]</scope>
    <source>
        <strain evidence="13 14">JCM17730</strain>
    </source>
</reference>
<dbReference type="AlphaFoldDB" id="A0A5P1RC07"/>
<keyword evidence="5 9" id="KW-0798">TonB box</keyword>
<dbReference type="InterPro" id="IPR012910">
    <property type="entry name" value="Plug_dom"/>
</dbReference>
<dbReference type="InterPro" id="IPR037066">
    <property type="entry name" value="Plug_dom_sf"/>
</dbReference>
<dbReference type="InterPro" id="IPR039426">
    <property type="entry name" value="TonB-dep_rcpt-like"/>
</dbReference>
<feature type="domain" description="TonB-dependent receptor plug" evidence="12">
    <location>
        <begin position="54"/>
        <end position="163"/>
    </location>
</feature>
<protein>
    <submittedName>
        <fullName evidence="13">TonB-dependent receptor</fullName>
    </submittedName>
</protein>
<dbReference type="Proteomes" id="UP000324760">
    <property type="component" value="Chromosome"/>
</dbReference>
<evidence type="ECO:0000256" key="5">
    <source>
        <dbReference type="ARBA" id="ARBA00023077"/>
    </source>
</evidence>
<gene>
    <name evidence="13" type="ORF">F0U83_08870</name>
</gene>
<sequence length="667" mass="74679">MTFRVRSILSLMALSLPLTPTSAFGLTLDELKVMSLDELASVKVSIASKTPQKVSESPAAVYLVTQEDIRRSGATTIPELLRSVPGMNVASITGSTTAVSARGFHDIFSNKFLVMMDGRSLYTPLFSGMYWDAHDIDLRDIERIEIIRGPSAAVWGANAMNGVINIITRSSFDTDGNRLSVTAGNTESIASFSKTSILSDDTSLRLWGKFRDHEAQKKSNGEDAHDEWHQARIGFKTDSYLNDTDTLSVDGGAYQGQSDHNLVLISNLVENDDTQELSGAHLNTRWQRQLDNQSFSAQFYVDHMIRNDLRINQRVNTLDASVQHTIQHSEQGSFTWGLNHRYVSDATSTPPVPIPVPASFGFNPQSASYKSTGISFQEEYWVNDQFKLLAGVRFDNHDFIGWEAQPTLRALWKVSPEAELWAAVSRAVRTPSRYESHLQVSTPVVSLVSNQQLLAESLTSTELGIRLRPRSDFSFNGTLFYNRYKDLASLNEVGRVEPIFLPDGMGGFIPSKYIAYTLGNSIEAQSYGTEIDARWNVSDDWRLKLSYSWMKVQSDDITSTQESAIAFNNLPKQQLYLNSAWDLRDNLELDATLYYVDELKESSVDAYTRFDLRLGWMPYPNLELSLMGKNLFDTQHAEYVPSPTNYAGGVSSSEVPRSVTAQAIWKF</sequence>
<dbReference type="GO" id="GO:0009279">
    <property type="term" value="C:cell outer membrane"/>
    <property type="evidence" value="ECO:0007669"/>
    <property type="project" value="UniProtKB-SubCell"/>
</dbReference>
<dbReference type="PROSITE" id="PS52016">
    <property type="entry name" value="TONB_DEPENDENT_REC_3"/>
    <property type="match status" value="1"/>
</dbReference>
<evidence type="ECO:0000256" key="6">
    <source>
        <dbReference type="ARBA" id="ARBA00023136"/>
    </source>
</evidence>
<comment type="subcellular location">
    <subcellularLocation>
        <location evidence="1 8">Cell outer membrane</location>
        <topology evidence="1 8">Multi-pass membrane protein</topology>
    </subcellularLocation>
</comment>
<evidence type="ECO:0000256" key="3">
    <source>
        <dbReference type="ARBA" id="ARBA00022452"/>
    </source>
</evidence>
<feature type="signal peptide" evidence="10">
    <location>
        <begin position="1"/>
        <end position="25"/>
    </location>
</feature>
<dbReference type="EMBL" id="CP043869">
    <property type="protein sequence ID" value="QEQ96822.1"/>
    <property type="molecule type" value="Genomic_DNA"/>
</dbReference>
<evidence type="ECO:0000256" key="2">
    <source>
        <dbReference type="ARBA" id="ARBA00022448"/>
    </source>
</evidence>
<dbReference type="Pfam" id="PF07715">
    <property type="entry name" value="Plug"/>
    <property type="match status" value="1"/>
</dbReference>
<dbReference type="OrthoDB" id="9764669at2"/>
<evidence type="ECO:0000259" key="11">
    <source>
        <dbReference type="Pfam" id="PF00593"/>
    </source>
</evidence>
<keyword evidence="2 8" id="KW-0813">Transport</keyword>